<gene>
    <name evidence="2" type="ORF">FHS39_002794</name>
</gene>
<evidence type="ECO:0000259" key="1">
    <source>
        <dbReference type="Pfam" id="PF01494"/>
    </source>
</evidence>
<dbReference type="Proteomes" id="UP000556084">
    <property type="component" value="Unassembled WGS sequence"/>
</dbReference>
<protein>
    <submittedName>
        <fullName evidence="2">2-polyprenyl-6-methoxyphenol hydroxylase-like FAD-dependent oxidoreductase</fullName>
    </submittedName>
</protein>
<evidence type="ECO:0000313" key="3">
    <source>
        <dbReference type="Proteomes" id="UP000556084"/>
    </source>
</evidence>
<comment type="caution">
    <text evidence="2">The sequence shown here is derived from an EMBL/GenBank/DDBJ whole genome shotgun (WGS) entry which is preliminary data.</text>
</comment>
<accession>A0A7W7PLT9</accession>
<proteinExistence type="predicted"/>
<organism evidence="2 3">
    <name type="scientific">Streptomyces olivoverticillatus</name>
    <dbReference type="NCBI Taxonomy" id="66427"/>
    <lineage>
        <taxon>Bacteria</taxon>
        <taxon>Bacillati</taxon>
        <taxon>Actinomycetota</taxon>
        <taxon>Actinomycetes</taxon>
        <taxon>Kitasatosporales</taxon>
        <taxon>Streptomycetaceae</taxon>
        <taxon>Streptomyces</taxon>
    </lineage>
</organism>
<evidence type="ECO:0000313" key="2">
    <source>
        <dbReference type="EMBL" id="MBB4893763.1"/>
    </source>
</evidence>
<dbReference type="SUPFAM" id="SSF51905">
    <property type="entry name" value="FAD/NAD(P)-binding domain"/>
    <property type="match status" value="1"/>
</dbReference>
<dbReference type="EMBL" id="JACHJH010000003">
    <property type="protein sequence ID" value="MBB4893763.1"/>
    <property type="molecule type" value="Genomic_DNA"/>
</dbReference>
<dbReference type="PANTHER" id="PTHR43422">
    <property type="entry name" value="THIAMINE THIAZOLE SYNTHASE"/>
    <property type="match status" value="1"/>
</dbReference>
<dbReference type="InterPro" id="IPR036188">
    <property type="entry name" value="FAD/NAD-bd_sf"/>
</dbReference>
<dbReference type="AlphaFoldDB" id="A0A7W7PLT9"/>
<sequence length="474" mass="50218">MGDAHHSGGTGHRPSRALVLGGGMTGMLAASVLADHVDEVVIADRDRMPDSARPRKGLPQARHAHLLMSGGARTVESLLPGITERWLAAGARRIGLLTNLVSLSAQGWVPRIPTEHFTIACSRDLLDLVVRERVLEHPRITLREGTEVRALSGDARRVTGAELGRAGAGESEHLAADLVVDATGRGSQAPCWLARLGLPAVRETTVDSGLVYATRLFRAPPGCEDFPVVNVQPESGPSRPGQGLTLYPIEGGRWLVTVSGTRGGEPSGRAEEFEPFARGLRHPLAADLIAGAEPLTDVYLSRSTVNRRRYFERAASWPAGFVVMGDAVAAYNPVYGHGMSVAAMGASALRDTLRACPPTDARAARRVQRAVARTAEAAWTMAVGEDIQYPGAVGERPPVAARLVRGYFQRMLRTSTVDPAVIRALMDVMTLSAPPAALFSPVTALRVLRGPGGRPLPGPTITAAELALAGPGPR</sequence>
<name>A0A7W7PLT9_9ACTN</name>
<dbReference type="InterPro" id="IPR002938">
    <property type="entry name" value="FAD-bd"/>
</dbReference>
<reference evidence="2 3" key="1">
    <citation type="submission" date="2020-08" db="EMBL/GenBank/DDBJ databases">
        <title>Genomic Encyclopedia of Type Strains, Phase III (KMG-III): the genomes of soil and plant-associated and newly described type strains.</title>
        <authorList>
            <person name="Whitman W."/>
        </authorList>
    </citation>
    <scope>NUCLEOTIDE SEQUENCE [LARGE SCALE GENOMIC DNA]</scope>
    <source>
        <strain evidence="2 3">CECT 3266</strain>
    </source>
</reference>
<dbReference type="Pfam" id="PF01494">
    <property type="entry name" value="FAD_binding_3"/>
    <property type="match status" value="1"/>
</dbReference>
<dbReference type="GO" id="GO:0071949">
    <property type="term" value="F:FAD binding"/>
    <property type="evidence" value="ECO:0007669"/>
    <property type="project" value="InterPro"/>
</dbReference>
<dbReference type="RefSeq" id="WP_184349607.1">
    <property type="nucleotide sequence ID" value="NZ_JACHJH010000003.1"/>
</dbReference>
<keyword evidence="3" id="KW-1185">Reference proteome</keyword>
<dbReference type="PANTHER" id="PTHR43422:SF3">
    <property type="entry name" value="THIAMINE THIAZOLE SYNTHASE"/>
    <property type="match status" value="1"/>
</dbReference>
<dbReference type="Gene3D" id="3.50.50.60">
    <property type="entry name" value="FAD/NAD(P)-binding domain"/>
    <property type="match status" value="1"/>
</dbReference>
<feature type="domain" description="FAD-binding" evidence="1">
    <location>
        <begin position="17"/>
        <end position="355"/>
    </location>
</feature>